<dbReference type="EMBL" id="CP003752">
    <property type="protein sequence ID" value="AFQ16711.1"/>
    <property type="molecule type" value="Genomic_DNA"/>
</dbReference>
<dbReference type="Pfam" id="PF13589">
    <property type="entry name" value="HATPase_c_3"/>
    <property type="match status" value="1"/>
</dbReference>
<keyword evidence="3" id="KW-0597">Phosphoprotein</keyword>
<evidence type="ECO:0000256" key="8">
    <source>
        <dbReference type="ARBA" id="ARBA00023012"/>
    </source>
</evidence>
<evidence type="ECO:0000259" key="9">
    <source>
        <dbReference type="PROSITE" id="PS50109"/>
    </source>
</evidence>
<keyword evidence="7" id="KW-0067">ATP-binding</keyword>
<dbReference type="Pfam" id="PF02518">
    <property type="entry name" value="HATPase_c"/>
    <property type="match status" value="1"/>
</dbReference>
<dbReference type="EC" id="2.7.13.3" evidence="2"/>
<dbReference type="AlphaFoldDB" id="A0A9W3JA76"/>
<evidence type="ECO:0000313" key="11">
    <source>
        <dbReference type="Proteomes" id="UP000005259"/>
    </source>
</evidence>
<keyword evidence="8" id="KW-0902">Two-component regulatory system</keyword>
<feature type="domain" description="Histidine kinase" evidence="9">
    <location>
        <begin position="504"/>
        <end position="729"/>
    </location>
</feature>
<dbReference type="KEGG" id="bti:BTG_16345"/>
<reference evidence="10 11" key="1">
    <citation type="submission" date="2012-08" db="EMBL/GenBank/DDBJ databases">
        <authorList>
            <person name="Doggett N."/>
            <person name="Teshima H."/>
            <person name="Bruce D."/>
            <person name="Detter J.C."/>
            <person name="Johnson S.L."/>
            <person name="Han C."/>
        </authorList>
    </citation>
    <scope>NUCLEOTIDE SEQUENCE [LARGE SCALE GENOMIC DNA]</scope>
    <source>
        <strain evidence="10 11">HD-771</strain>
    </source>
</reference>
<dbReference type="GO" id="GO:0004673">
    <property type="term" value="F:protein histidine kinase activity"/>
    <property type="evidence" value="ECO:0007669"/>
    <property type="project" value="UniProtKB-EC"/>
</dbReference>
<comment type="catalytic activity">
    <reaction evidence="1">
        <text>ATP + protein L-histidine = ADP + protein N-phospho-L-histidine.</text>
        <dbReference type="EC" id="2.7.13.3"/>
    </reaction>
</comment>
<name>A0A9W3JA76_BACTU</name>
<evidence type="ECO:0000256" key="7">
    <source>
        <dbReference type="ARBA" id="ARBA00022840"/>
    </source>
</evidence>
<evidence type="ECO:0000256" key="5">
    <source>
        <dbReference type="ARBA" id="ARBA00022741"/>
    </source>
</evidence>
<dbReference type="PANTHER" id="PTHR43065:SF10">
    <property type="entry name" value="PEROXIDE STRESS-ACTIVATED HISTIDINE KINASE MAK3"/>
    <property type="match status" value="1"/>
</dbReference>
<accession>A0A9W3JA76</accession>
<evidence type="ECO:0000256" key="3">
    <source>
        <dbReference type="ARBA" id="ARBA00022553"/>
    </source>
</evidence>
<dbReference type="Proteomes" id="UP000005259">
    <property type="component" value="Chromosome"/>
</dbReference>
<sequence length="732" mass="83613">MVQHTIEPAARIITAIGRDLIKDLPASIVELVKNSYDADASYVEIVLSKINDQLHIKISDDGHGMDTDTIIGTWLVPGTDHKLRLKRSPKKRPFQGRKGIGRYAAAVLGNELELESVRDGKKTIAKIDWKEFERKKFLKDVKILVTSEESKLPNGTTLNISGGQEYIDLLTDKEIQNVLKELRKLVSPLDSKIDNSFNISVEFIDFYEEEFKNEKIKIEPFPILEFYNYRLTGTISGEGQANLKFENAYKSPPEIIDISKKFILEEDDGYYCGNIKVDFKVFDKDDEGIDLIMMNLQNHIEEQIGKRFVKQTIKESTGVGIYRNGFRIRPHGDPGFDWLNMDNRRVQNPSMRIGSDSIAGFIDIEPEEYSSLEEKSARDGLKESPFYKGLMSLMTQAITLLELRRFEYRQLKLKQARSKTPSGSVQGLFDFTEFQTDIQSSIDSSLNKIKKDPLKIEQYTDEMKKDVEQKIQTLEKQKNIEYEHIKEIIAIYQGQATLGKIISVILHEGRKSIGYFSNQLPRVMRWLSKLGKEENLTELPLFQKINDRLQTTEKESKSLTRLFKKLDPLTRTRRTNPTSIDLKEIIKHVHEIFENELKYSNIKFVTNVDGNTVVYGTEEDFLMCVTNLVENSVYWLKKGKKNDKCITINLLENEDSNIIEIIDNGPGIEKEFIESESIFVPGFSGKSEDSGTGLGLAIAGEAIDRNNGKLKAIYLENGAYFIIEISKNLGEA</sequence>
<evidence type="ECO:0000313" key="10">
    <source>
        <dbReference type="EMBL" id="AFQ16711.1"/>
    </source>
</evidence>
<dbReference type="PRINTS" id="PR00344">
    <property type="entry name" value="BCTRLSENSOR"/>
</dbReference>
<dbReference type="RefSeq" id="WP_000249853.1">
    <property type="nucleotide sequence ID" value="NC_018500.1"/>
</dbReference>
<dbReference type="Gene3D" id="3.30.565.10">
    <property type="entry name" value="Histidine kinase-like ATPase, C-terminal domain"/>
    <property type="match status" value="2"/>
</dbReference>
<dbReference type="GO" id="GO:0005524">
    <property type="term" value="F:ATP binding"/>
    <property type="evidence" value="ECO:0007669"/>
    <property type="project" value="UniProtKB-KW"/>
</dbReference>
<dbReference type="InterPro" id="IPR004358">
    <property type="entry name" value="Sig_transdc_His_kin-like_C"/>
</dbReference>
<dbReference type="InterPro" id="IPR005467">
    <property type="entry name" value="His_kinase_dom"/>
</dbReference>
<dbReference type="InterPro" id="IPR036890">
    <property type="entry name" value="HATPase_C_sf"/>
</dbReference>
<dbReference type="InterPro" id="IPR003594">
    <property type="entry name" value="HATPase_dom"/>
</dbReference>
<evidence type="ECO:0000256" key="6">
    <source>
        <dbReference type="ARBA" id="ARBA00022777"/>
    </source>
</evidence>
<dbReference type="PROSITE" id="PS50109">
    <property type="entry name" value="HIS_KIN"/>
    <property type="match status" value="1"/>
</dbReference>
<dbReference type="GO" id="GO:0000160">
    <property type="term" value="P:phosphorelay signal transduction system"/>
    <property type="evidence" value="ECO:0007669"/>
    <property type="project" value="UniProtKB-KW"/>
</dbReference>
<keyword evidence="4" id="KW-0808">Transferase</keyword>
<evidence type="ECO:0000256" key="1">
    <source>
        <dbReference type="ARBA" id="ARBA00000085"/>
    </source>
</evidence>
<keyword evidence="5" id="KW-0547">Nucleotide-binding</keyword>
<protein>
    <recommendedName>
        <fullName evidence="2">histidine kinase</fullName>
        <ecNumber evidence="2">2.7.13.3</ecNumber>
    </recommendedName>
</protein>
<gene>
    <name evidence="10" type="ORF">BTG_16345</name>
</gene>
<organism evidence="10 11">
    <name type="scientific">Bacillus thuringiensis HD-771</name>
    <dbReference type="NCBI Taxonomy" id="1218175"/>
    <lineage>
        <taxon>Bacteria</taxon>
        <taxon>Bacillati</taxon>
        <taxon>Bacillota</taxon>
        <taxon>Bacilli</taxon>
        <taxon>Bacillales</taxon>
        <taxon>Bacillaceae</taxon>
        <taxon>Bacillus</taxon>
        <taxon>Bacillus cereus group</taxon>
    </lineage>
</organism>
<evidence type="ECO:0000256" key="2">
    <source>
        <dbReference type="ARBA" id="ARBA00012438"/>
    </source>
</evidence>
<dbReference type="SMART" id="SM00387">
    <property type="entry name" value="HATPase_c"/>
    <property type="match status" value="1"/>
</dbReference>
<proteinExistence type="predicted"/>
<keyword evidence="6 10" id="KW-0418">Kinase</keyword>
<dbReference type="PANTHER" id="PTHR43065">
    <property type="entry name" value="SENSOR HISTIDINE KINASE"/>
    <property type="match status" value="1"/>
</dbReference>
<dbReference type="SUPFAM" id="SSF55874">
    <property type="entry name" value="ATPase domain of HSP90 chaperone/DNA topoisomerase II/histidine kinase"/>
    <property type="match status" value="2"/>
</dbReference>
<evidence type="ECO:0000256" key="4">
    <source>
        <dbReference type="ARBA" id="ARBA00022679"/>
    </source>
</evidence>